<dbReference type="Gene3D" id="1.10.260.40">
    <property type="entry name" value="lambda repressor-like DNA-binding domains"/>
    <property type="match status" value="1"/>
</dbReference>
<dbReference type="PANTHER" id="PTHR11636:SF125">
    <property type="entry name" value="POU DOMAIN, CLASS 3, TRANSCRIPTION FACTOR 3"/>
    <property type="match status" value="1"/>
</dbReference>
<dbReference type="Ensembl" id="ENSFALT00000027937.1">
    <property type="protein sequence ID" value="ENSFALP00000020161.1"/>
    <property type="gene ID" value="ENSFALG00000027950.1"/>
</dbReference>
<evidence type="ECO:0000256" key="1">
    <source>
        <dbReference type="ARBA" id="ARBA00004123"/>
    </source>
</evidence>
<dbReference type="GeneTree" id="ENSGT00960000191818"/>
<name>A0A803VBQ5_FICAL</name>
<keyword evidence="5" id="KW-0804">Transcription</keyword>
<evidence type="ECO:0000256" key="3">
    <source>
        <dbReference type="ARBA" id="ARBA00023125"/>
    </source>
</evidence>
<dbReference type="PROSITE" id="PS51179">
    <property type="entry name" value="POU_3"/>
    <property type="match status" value="1"/>
</dbReference>
<evidence type="ECO:0000256" key="2">
    <source>
        <dbReference type="ARBA" id="ARBA00023015"/>
    </source>
</evidence>
<dbReference type="PANTHER" id="PTHR11636">
    <property type="entry name" value="POU DOMAIN"/>
    <property type="match status" value="1"/>
</dbReference>
<reference evidence="8 9" key="1">
    <citation type="journal article" date="2012" name="Nature">
        <title>The genomic landscape of species divergence in Ficedula flycatchers.</title>
        <authorList>
            <person name="Ellegren H."/>
            <person name="Smeds L."/>
            <person name="Burri R."/>
            <person name="Olason P.I."/>
            <person name="Backstrom N."/>
            <person name="Kawakami T."/>
            <person name="Kunstner A."/>
            <person name="Makinen H."/>
            <person name="Nadachowska-Brzyska K."/>
            <person name="Qvarnstrom A."/>
            <person name="Uebbing S."/>
            <person name="Wolf J.B."/>
        </authorList>
    </citation>
    <scope>NUCLEOTIDE SEQUENCE [LARGE SCALE GENOMIC DNA]</scope>
</reference>
<keyword evidence="6" id="KW-0539">Nucleus</keyword>
<dbReference type="InterPro" id="IPR000327">
    <property type="entry name" value="POU_dom"/>
</dbReference>
<dbReference type="SMART" id="SM00352">
    <property type="entry name" value="POU"/>
    <property type="match status" value="1"/>
</dbReference>
<sequence>MKAVRQEELEQFAKDLKHKRIMLGFTQADVGLALGTLYGEGSGEGACVAPQPVGRERPGKGLGSPGLMICAP</sequence>
<dbReference type="InterPro" id="IPR050255">
    <property type="entry name" value="POU_domain_TF"/>
</dbReference>
<reference evidence="8" key="3">
    <citation type="submission" date="2025-09" db="UniProtKB">
        <authorList>
            <consortium name="Ensembl"/>
        </authorList>
    </citation>
    <scope>IDENTIFICATION</scope>
</reference>
<evidence type="ECO:0000313" key="8">
    <source>
        <dbReference type="Ensembl" id="ENSFALP00000020161.1"/>
    </source>
</evidence>
<evidence type="ECO:0000256" key="6">
    <source>
        <dbReference type="ARBA" id="ARBA00023242"/>
    </source>
</evidence>
<dbReference type="InterPro" id="IPR010982">
    <property type="entry name" value="Lambda_DNA-bd_dom_sf"/>
</dbReference>
<accession>A0A803VBQ5</accession>
<reference evidence="8" key="2">
    <citation type="submission" date="2025-08" db="UniProtKB">
        <authorList>
            <consortium name="Ensembl"/>
        </authorList>
    </citation>
    <scope>IDENTIFICATION</scope>
</reference>
<dbReference type="GO" id="GO:0005634">
    <property type="term" value="C:nucleus"/>
    <property type="evidence" value="ECO:0007669"/>
    <property type="project" value="UniProtKB-SubCell"/>
</dbReference>
<evidence type="ECO:0000313" key="9">
    <source>
        <dbReference type="Proteomes" id="UP000016665"/>
    </source>
</evidence>
<keyword evidence="4" id="KW-0371">Homeobox</keyword>
<keyword evidence="3" id="KW-0238">DNA-binding</keyword>
<dbReference type="PROSITE" id="PS00035">
    <property type="entry name" value="POU_1"/>
    <property type="match status" value="1"/>
</dbReference>
<evidence type="ECO:0000256" key="5">
    <source>
        <dbReference type="ARBA" id="ARBA00023163"/>
    </source>
</evidence>
<dbReference type="SUPFAM" id="SSF47413">
    <property type="entry name" value="lambda repressor-like DNA-binding domains"/>
    <property type="match status" value="1"/>
</dbReference>
<dbReference type="GO" id="GO:0000978">
    <property type="term" value="F:RNA polymerase II cis-regulatory region sequence-specific DNA binding"/>
    <property type="evidence" value="ECO:0007669"/>
    <property type="project" value="TreeGrafter"/>
</dbReference>
<dbReference type="Proteomes" id="UP000016665">
    <property type="component" value="Chromosome 17"/>
</dbReference>
<dbReference type="Pfam" id="PF00157">
    <property type="entry name" value="Pou"/>
    <property type="match status" value="1"/>
</dbReference>
<dbReference type="AlphaFoldDB" id="A0A803VBQ5"/>
<evidence type="ECO:0000259" key="7">
    <source>
        <dbReference type="PROSITE" id="PS51179"/>
    </source>
</evidence>
<keyword evidence="2" id="KW-0805">Transcription regulation</keyword>
<feature type="domain" description="POU-specific" evidence="7">
    <location>
        <begin position="1"/>
        <end position="72"/>
    </location>
</feature>
<proteinExistence type="predicted"/>
<protein>
    <recommendedName>
        <fullName evidence="7">POU-specific domain-containing protein</fullName>
    </recommendedName>
</protein>
<evidence type="ECO:0000256" key="4">
    <source>
        <dbReference type="ARBA" id="ARBA00023155"/>
    </source>
</evidence>
<comment type="subcellular location">
    <subcellularLocation>
        <location evidence="1">Nucleus</location>
    </subcellularLocation>
</comment>
<organism evidence="8 9">
    <name type="scientific">Ficedula albicollis</name>
    <name type="common">Collared flycatcher</name>
    <name type="synonym">Muscicapa albicollis</name>
    <dbReference type="NCBI Taxonomy" id="59894"/>
    <lineage>
        <taxon>Eukaryota</taxon>
        <taxon>Metazoa</taxon>
        <taxon>Chordata</taxon>
        <taxon>Craniata</taxon>
        <taxon>Vertebrata</taxon>
        <taxon>Euteleostomi</taxon>
        <taxon>Archelosauria</taxon>
        <taxon>Archosauria</taxon>
        <taxon>Dinosauria</taxon>
        <taxon>Saurischia</taxon>
        <taxon>Theropoda</taxon>
        <taxon>Coelurosauria</taxon>
        <taxon>Aves</taxon>
        <taxon>Neognathae</taxon>
        <taxon>Neoaves</taxon>
        <taxon>Telluraves</taxon>
        <taxon>Australaves</taxon>
        <taxon>Passeriformes</taxon>
        <taxon>Muscicapidae</taxon>
        <taxon>Ficedula</taxon>
    </lineage>
</organism>
<dbReference type="GO" id="GO:0000981">
    <property type="term" value="F:DNA-binding transcription factor activity, RNA polymerase II-specific"/>
    <property type="evidence" value="ECO:0007669"/>
    <property type="project" value="TreeGrafter"/>
</dbReference>
<keyword evidence="9" id="KW-1185">Reference proteome</keyword>